<evidence type="ECO:0000313" key="4">
    <source>
        <dbReference type="EMBL" id="MFD1001941.1"/>
    </source>
</evidence>
<name>A0ABW3K9R4_9BACT</name>
<dbReference type="PANTHER" id="PTHR39206:SF1">
    <property type="entry name" value="SLL8004 PROTEIN"/>
    <property type="match status" value="1"/>
</dbReference>
<protein>
    <submittedName>
        <fullName evidence="4">Zeta toxin family protein</fullName>
    </submittedName>
</protein>
<evidence type="ECO:0000256" key="1">
    <source>
        <dbReference type="ARBA" id="ARBA00022741"/>
    </source>
</evidence>
<dbReference type="InterPro" id="IPR010488">
    <property type="entry name" value="Zeta_toxin_domain"/>
</dbReference>
<dbReference type="InterPro" id="IPR027417">
    <property type="entry name" value="P-loop_NTPase"/>
</dbReference>
<dbReference type="Pfam" id="PF06414">
    <property type="entry name" value="Zeta_toxin"/>
    <property type="match status" value="1"/>
</dbReference>
<accession>A0ABW3K9R4</accession>
<sequence>MSRLRLIAGPNGSGKSSIFQLIKEFKEKQKVIPTGPFINSDQIEKEFKDKGYIELRLFGIESPPASLISDYLKISTFKDPYDAKVIVDLVVLKDGYLKLKAEKSSPLIGMIVSDLIREYLLSNGISFTMETVFSHPDKLELIRKAIAKGYKVYLYFVSTEDPLINVKRVEGRVAAGGHDVPYNKIIERYERTMNNLYEAVKLSYRAYIFDNSGKTTVKIAEKDKDGTVYIEESVPEWLLKYLKIS</sequence>
<keyword evidence="2" id="KW-0067">ATP-binding</keyword>
<feature type="domain" description="Zeta toxin" evidence="3">
    <location>
        <begin position="116"/>
        <end position="216"/>
    </location>
</feature>
<gene>
    <name evidence="4" type="ORF">ACFQ21_21630</name>
</gene>
<evidence type="ECO:0000259" key="3">
    <source>
        <dbReference type="Pfam" id="PF06414"/>
    </source>
</evidence>
<proteinExistence type="predicted"/>
<organism evidence="4 5">
    <name type="scientific">Ohtaekwangia kribbensis</name>
    <dbReference type="NCBI Taxonomy" id="688913"/>
    <lineage>
        <taxon>Bacteria</taxon>
        <taxon>Pseudomonadati</taxon>
        <taxon>Bacteroidota</taxon>
        <taxon>Cytophagia</taxon>
        <taxon>Cytophagales</taxon>
        <taxon>Fulvivirgaceae</taxon>
        <taxon>Ohtaekwangia</taxon>
    </lineage>
</organism>
<dbReference type="RefSeq" id="WP_377582565.1">
    <property type="nucleotide sequence ID" value="NZ_JBHTKA010000008.1"/>
</dbReference>
<evidence type="ECO:0000313" key="5">
    <source>
        <dbReference type="Proteomes" id="UP001597112"/>
    </source>
</evidence>
<dbReference type="SUPFAM" id="SSF52540">
    <property type="entry name" value="P-loop containing nucleoside triphosphate hydrolases"/>
    <property type="match status" value="1"/>
</dbReference>
<dbReference type="EMBL" id="JBHTKA010000008">
    <property type="protein sequence ID" value="MFD1001941.1"/>
    <property type="molecule type" value="Genomic_DNA"/>
</dbReference>
<comment type="caution">
    <text evidence="4">The sequence shown here is derived from an EMBL/GenBank/DDBJ whole genome shotgun (WGS) entry which is preliminary data.</text>
</comment>
<keyword evidence="1" id="KW-0547">Nucleotide-binding</keyword>
<reference evidence="5" key="1">
    <citation type="journal article" date="2019" name="Int. J. Syst. Evol. Microbiol.">
        <title>The Global Catalogue of Microorganisms (GCM) 10K type strain sequencing project: providing services to taxonomists for standard genome sequencing and annotation.</title>
        <authorList>
            <consortium name="The Broad Institute Genomics Platform"/>
            <consortium name="The Broad Institute Genome Sequencing Center for Infectious Disease"/>
            <person name="Wu L."/>
            <person name="Ma J."/>
        </authorList>
    </citation>
    <scope>NUCLEOTIDE SEQUENCE [LARGE SCALE GENOMIC DNA]</scope>
    <source>
        <strain evidence="5">CCUG 58938</strain>
    </source>
</reference>
<dbReference type="Gene3D" id="3.40.50.300">
    <property type="entry name" value="P-loop containing nucleotide triphosphate hydrolases"/>
    <property type="match status" value="1"/>
</dbReference>
<keyword evidence="5" id="KW-1185">Reference proteome</keyword>
<dbReference type="Proteomes" id="UP001597112">
    <property type="component" value="Unassembled WGS sequence"/>
</dbReference>
<evidence type="ECO:0000256" key="2">
    <source>
        <dbReference type="ARBA" id="ARBA00022840"/>
    </source>
</evidence>
<dbReference type="PANTHER" id="PTHR39206">
    <property type="entry name" value="SLL8004 PROTEIN"/>
    <property type="match status" value="1"/>
</dbReference>